<dbReference type="eggNOG" id="COG0457">
    <property type="taxonomic scope" value="Bacteria"/>
</dbReference>
<dbReference type="RefSeq" id="WP_015814445.1">
    <property type="nucleotide sequence ID" value="NC_013037.1"/>
</dbReference>
<accession>C6W7L0</accession>
<keyword evidence="3" id="KW-1185">Reference proteome</keyword>
<dbReference type="Gene3D" id="1.25.40.10">
    <property type="entry name" value="Tetratricopeptide repeat domain"/>
    <property type="match status" value="1"/>
</dbReference>
<dbReference type="STRING" id="471854.Dfer_5004"/>
<dbReference type="Pfam" id="PF11138">
    <property type="entry name" value="DUF2911"/>
    <property type="match status" value="1"/>
</dbReference>
<evidence type="ECO:0008006" key="4">
    <source>
        <dbReference type="Google" id="ProtNLM"/>
    </source>
</evidence>
<dbReference type="InterPro" id="IPR011990">
    <property type="entry name" value="TPR-like_helical_dom_sf"/>
</dbReference>
<dbReference type="EMBL" id="CP001619">
    <property type="protein sequence ID" value="ACT96204.1"/>
    <property type="molecule type" value="Genomic_DNA"/>
</dbReference>
<dbReference type="AlphaFoldDB" id="C6W7L0"/>
<reference evidence="2 3" key="1">
    <citation type="journal article" date="2009" name="Stand. Genomic Sci.">
        <title>Complete genome sequence of Dyadobacter fermentans type strain (NS114).</title>
        <authorList>
            <person name="Lang E."/>
            <person name="Lapidus A."/>
            <person name="Chertkov O."/>
            <person name="Brettin T."/>
            <person name="Detter J.C."/>
            <person name="Han C."/>
            <person name="Copeland A."/>
            <person name="Glavina Del Rio T."/>
            <person name="Nolan M."/>
            <person name="Chen F."/>
            <person name="Lucas S."/>
            <person name="Tice H."/>
            <person name="Cheng J.F."/>
            <person name="Land M."/>
            <person name="Hauser L."/>
            <person name="Chang Y.J."/>
            <person name="Jeffries C.D."/>
            <person name="Kopitz M."/>
            <person name="Bruce D."/>
            <person name="Goodwin L."/>
            <person name="Pitluck S."/>
            <person name="Ovchinnikova G."/>
            <person name="Pati A."/>
            <person name="Ivanova N."/>
            <person name="Mavrommatis K."/>
            <person name="Chen A."/>
            <person name="Palaniappan K."/>
            <person name="Chain P."/>
            <person name="Bristow J."/>
            <person name="Eisen J.A."/>
            <person name="Markowitz V."/>
            <person name="Hugenholtz P."/>
            <person name="Goker M."/>
            <person name="Rohde M."/>
            <person name="Kyrpides N.C."/>
            <person name="Klenk H.P."/>
        </authorList>
    </citation>
    <scope>NUCLEOTIDE SEQUENCE [LARGE SCALE GENOMIC DNA]</scope>
    <source>
        <strain evidence="3">ATCC 700827 / DSM 18053 / CIP 107007 / KCTC 52180 / NS114</strain>
    </source>
</reference>
<dbReference type="InterPro" id="IPR021314">
    <property type="entry name" value="DUF2911"/>
</dbReference>
<proteinExistence type="predicted"/>
<dbReference type="Proteomes" id="UP000002011">
    <property type="component" value="Chromosome"/>
</dbReference>
<evidence type="ECO:0000313" key="2">
    <source>
        <dbReference type="EMBL" id="ACT96204.1"/>
    </source>
</evidence>
<sequence length="301" mass="32113">MKKYLLSMSLAALMATASVAQRVPAASPAATVMQTVGVTDFTVQYSRPFIKGRKVFANSSALAPYDQVWRTGANMATVFESSTEFTFGGKKVPAGKYALFSIPNGSAWTVILNKNFNQGGTDNYKESEDVARTMVVPTSNEYNEAFKIEIQPVTDSTAFLNLSWSSVNVPVPLTVSTESLTLTALNKAVAEKPEDVATLQSTAGYLLSKGKDLQVALSLADKAIGLKESFGALWTKAQILNKLGKPAEAIPVAQKALAVGAANPDGAYNFYKPQVEKAIADMQAKAAPVKEAASTVKKKKK</sequence>
<dbReference type="HOGENOM" id="CLU_062228_0_0_10"/>
<evidence type="ECO:0000256" key="1">
    <source>
        <dbReference type="SAM" id="SignalP"/>
    </source>
</evidence>
<feature type="chain" id="PRO_5002972359" description="DUF2911 domain-containing protein" evidence="1">
    <location>
        <begin position="21"/>
        <end position="301"/>
    </location>
</feature>
<name>C6W7L0_DYAFD</name>
<dbReference type="SUPFAM" id="SSF48452">
    <property type="entry name" value="TPR-like"/>
    <property type="match status" value="1"/>
</dbReference>
<evidence type="ECO:0000313" key="3">
    <source>
        <dbReference type="Proteomes" id="UP000002011"/>
    </source>
</evidence>
<gene>
    <name evidence="2" type="ordered locus">Dfer_5004</name>
</gene>
<organism evidence="2 3">
    <name type="scientific">Dyadobacter fermentans (strain ATCC 700827 / DSM 18053 / CIP 107007 / KCTC 52180 / NS114)</name>
    <dbReference type="NCBI Taxonomy" id="471854"/>
    <lineage>
        <taxon>Bacteria</taxon>
        <taxon>Pseudomonadati</taxon>
        <taxon>Bacteroidota</taxon>
        <taxon>Cytophagia</taxon>
        <taxon>Cytophagales</taxon>
        <taxon>Spirosomataceae</taxon>
        <taxon>Dyadobacter</taxon>
    </lineage>
</organism>
<feature type="signal peptide" evidence="1">
    <location>
        <begin position="1"/>
        <end position="20"/>
    </location>
</feature>
<keyword evidence="1" id="KW-0732">Signal</keyword>
<dbReference type="KEGG" id="dfe:Dfer_5004"/>
<protein>
    <recommendedName>
        <fullName evidence="4">DUF2911 domain-containing protein</fullName>
    </recommendedName>
</protein>